<accession>A0ABV7SST4</accession>
<sequence length="114" mass="11672">MKPTRPLLLATTASLLVLGLGACSREAPEPAPVENIASDEDVAPVAEAVPTPVALPTEAAPTPPDVNASAEMDVEPVTPPDEQMLDDASATGMTARATRDEATDAPVTGDNEQK</sequence>
<proteinExistence type="predicted"/>
<protein>
    <submittedName>
        <fullName evidence="3">Uncharacterized protein</fullName>
    </submittedName>
</protein>
<evidence type="ECO:0000256" key="1">
    <source>
        <dbReference type="SAM" id="MobiDB-lite"/>
    </source>
</evidence>
<reference evidence="4" key="1">
    <citation type="journal article" date="2019" name="Int. J. Syst. Evol. Microbiol.">
        <title>The Global Catalogue of Microorganisms (GCM) 10K type strain sequencing project: providing services to taxonomists for standard genome sequencing and annotation.</title>
        <authorList>
            <consortium name="The Broad Institute Genomics Platform"/>
            <consortium name="The Broad Institute Genome Sequencing Center for Infectious Disease"/>
            <person name="Wu L."/>
            <person name="Ma J."/>
        </authorList>
    </citation>
    <scope>NUCLEOTIDE SEQUENCE [LARGE SCALE GENOMIC DNA]</scope>
    <source>
        <strain evidence="4">KCTC 42739</strain>
    </source>
</reference>
<dbReference type="EMBL" id="JBHRXP010000002">
    <property type="protein sequence ID" value="MFC3580034.1"/>
    <property type="molecule type" value="Genomic_DNA"/>
</dbReference>
<keyword evidence="4" id="KW-1185">Reference proteome</keyword>
<evidence type="ECO:0000313" key="3">
    <source>
        <dbReference type="EMBL" id="MFC3580034.1"/>
    </source>
</evidence>
<dbReference type="PROSITE" id="PS51257">
    <property type="entry name" value="PROKAR_LIPOPROTEIN"/>
    <property type="match status" value="1"/>
</dbReference>
<evidence type="ECO:0000256" key="2">
    <source>
        <dbReference type="SAM" id="SignalP"/>
    </source>
</evidence>
<feature type="signal peptide" evidence="2">
    <location>
        <begin position="1"/>
        <end position="22"/>
    </location>
</feature>
<dbReference type="Proteomes" id="UP001595713">
    <property type="component" value="Unassembled WGS sequence"/>
</dbReference>
<dbReference type="RefSeq" id="WP_261293090.1">
    <property type="nucleotide sequence ID" value="NZ_JANQBK010000003.1"/>
</dbReference>
<feature type="region of interest" description="Disordered" evidence="1">
    <location>
        <begin position="50"/>
        <end position="114"/>
    </location>
</feature>
<comment type="caution">
    <text evidence="3">The sequence shown here is derived from an EMBL/GenBank/DDBJ whole genome shotgun (WGS) entry which is preliminary data.</text>
</comment>
<gene>
    <name evidence="3" type="ORF">ACFONA_07630</name>
</gene>
<name>A0ABV7SST4_9SPHN</name>
<organism evidence="3 4">
    <name type="scientific">Sphingomonas hylomeconis</name>
    <dbReference type="NCBI Taxonomy" id="1395958"/>
    <lineage>
        <taxon>Bacteria</taxon>
        <taxon>Pseudomonadati</taxon>
        <taxon>Pseudomonadota</taxon>
        <taxon>Alphaproteobacteria</taxon>
        <taxon>Sphingomonadales</taxon>
        <taxon>Sphingomonadaceae</taxon>
        <taxon>Sphingomonas</taxon>
    </lineage>
</organism>
<keyword evidence="2" id="KW-0732">Signal</keyword>
<evidence type="ECO:0000313" key="4">
    <source>
        <dbReference type="Proteomes" id="UP001595713"/>
    </source>
</evidence>
<feature type="chain" id="PRO_5046830947" evidence="2">
    <location>
        <begin position="23"/>
        <end position="114"/>
    </location>
</feature>